<reference evidence="1 2" key="1">
    <citation type="journal article" date="2012" name="J. Bacteriol.">
        <title>Draft Genome Sequence of Mesorhizobium alhagi CCNWXJ12-2T, a Novel Salt-Resistant Species Isolated from the Desert of Northwestern China.</title>
        <authorList>
            <person name="Zhou M."/>
            <person name="Chen W."/>
            <person name="Chen H."/>
            <person name="Wei G."/>
        </authorList>
    </citation>
    <scope>NUCLEOTIDE SEQUENCE [LARGE SCALE GENOMIC DNA]</scope>
    <source>
        <strain evidence="1 2">CCNWXJ12-2</strain>
    </source>
</reference>
<dbReference type="PATRIC" id="fig|1107882.3.peg.2456"/>
<evidence type="ECO:0000313" key="1">
    <source>
        <dbReference type="EMBL" id="EHK56892.1"/>
    </source>
</evidence>
<proteinExistence type="predicted"/>
<name>H0HQS8_9HYPH</name>
<organism evidence="1 2">
    <name type="scientific">Mesorhizobium alhagi CCNWXJ12-2</name>
    <dbReference type="NCBI Taxonomy" id="1107882"/>
    <lineage>
        <taxon>Bacteria</taxon>
        <taxon>Pseudomonadati</taxon>
        <taxon>Pseudomonadota</taxon>
        <taxon>Alphaproteobacteria</taxon>
        <taxon>Hyphomicrobiales</taxon>
        <taxon>Phyllobacteriaceae</taxon>
        <taxon>Allomesorhizobium</taxon>
    </lineage>
</organism>
<gene>
    <name evidence="1" type="ORF">MAXJ12_12542</name>
</gene>
<keyword evidence="2" id="KW-1185">Reference proteome</keyword>
<dbReference type="Proteomes" id="UP000003250">
    <property type="component" value="Unassembled WGS sequence"/>
</dbReference>
<dbReference type="AlphaFoldDB" id="H0HQS8"/>
<dbReference type="EMBL" id="AHAM01000096">
    <property type="protein sequence ID" value="EHK56892.1"/>
    <property type="molecule type" value="Genomic_DNA"/>
</dbReference>
<dbReference type="RefSeq" id="WP_008836138.1">
    <property type="nucleotide sequence ID" value="NZ_AHAM01000096.1"/>
</dbReference>
<protein>
    <submittedName>
        <fullName evidence="1">Uncharacterized protein</fullName>
    </submittedName>
</protein>
<evidence type="ECO:0000313" key="2">
    <source>
        <dbReference type="Proteomes" id="UP000003250"/>
    </source>
</evidence>
<sequence length="69" mass="8055">MKFFGGAFASHIVDQEIIDDLSEDEFNELTRWVIPVLPDEDDEVLNEDAEPAHLYSYEPAPRSKYARRR</sequence>
<accession>H0HQS8</accession>